<dbReference type="RefSeq" id="WP_042824244.1">
    <property type="nucleotide sequence ID" value="NZ_CP150835.1"/>
</dbReference>
<protein>
    <recommendedName>
        <fullName evidence="4">Phage coat protein</fullName>
    </recommendedName>
</protein>
<gene>
    <name evidence="2" type="ORF">GW15_0219590</name>
</gene>
<keyword evidence="1" id="KW-1133">Transmembrane helix</keyword>
<proteinExistence type="predicted"/>
<dbReference type="InterPro" id="IPR031377">
    <property type="entry name" value="Tail_VII"/>
</dbReference>
<dbReference type="STRING" id="325777.GW15_0219590"/>
<dbReference type="EMBL" id="JPHD02000122">
    <property type="protein sequence ID" value="KGE50655.1"/>
    <property type="molecule type" value="Genomic_DNA"/>
</dbReference>
<keyword evidence="1" id="KW-0472">Membrane</keyword>
<dbReference type="Pfam" id="PF17091">
    <property type="entry name" value="Inovirus_G7P_1"/>
    <property type="match status" value="1"/>
</dbReference>
<keyword evidence="1" id="KW-0812">Transmembrane</keyword>
<evidence type="ECO:0008006" key="4">
    <source>
        <dbReference type="Google" id="ProtNLM"/>
    </source>
</evidence>
<dbReference type="AlphaFoldDB" id="A0A098PUA4"/>
<feature type="transmembrane region" description="Helical" evidence="1">
    <location>
        <begin position="52"/>
        <end position="73"/>
    </location>
</feature>
<evidence type="ECO:0000256" key="1">
    <source>
        <dbReference type="SAM" id="Phobius"/>
    </source>
</evidence>
<comment type="caution">
    <text evidence="2">The sequence shown here is derived from an EMBL/GenBank/DDBJ whole genome shotgun (WGS) entry which is preliminary data.</text>
</comment>
<sequence length="83" mass="8674">MAMCVALRPDGTLVSTGQSVGECSGYVLVTGSEYSVYALVQEAFAMPSKEDAVAWSTGCCGVVIVWFVLGRLAGSVAGMFNDR</sequence>
<dbReference type="Proteomes" id="UP000028012">
    <property type="component" value="Unassembled WGS sequence"/>
</dbReference>
<dbReference type="HOGENOM" id="CLU_193904_0_0_6"/>
<reference evidence="2 3" key="1">
    <citation type="submission" date="2014-09" db="EMBL/GenBank/DDBJ databases">
        <title>A draft genome sequence for Xanthomonas axonopodis pv. vasculorum NCPPB 900.</title>
        <authorList>
            <person name="Harrison J."/>
            <person name="Studholme D.J."/>
        </authorList>
    </citation>
    <scope>NUCLEOTIDE SEQUENCE [LARGE SCALE GENOMIC DNA]</scope>
    <source>
        <strain evidence="2 3">NCPPB 900</strain>
    </source>
</reference>
<organism evidence="2 3">
    <name type="scientific">Xanthomonas axonopodis pv. vasculorum</name>
    <dbReference type="NCBI Taxonomy" id="325777"/>
    <lineage>
        <taxon>Bacteria</taxon>
        <taxon>Pseudomonadati</taxon>
        <taxon>Pseudomonadota</taxon>
        <taxon>Gammaproteobacteria</taxon>
        <taxon>Lysobacterales</taxon>
        <taxon>Lysobacteraceae</taxon>
        <taxon>Xanthomonas</taxon>
    </lineage>
</organism>
<evidence type="ECO:0000313" key="3">
    <source>
        <dbReference type="Proteomes" id="UP000028012"/>
    </source>
</evidence>
<name>A0A098PUA4_9XANT</name>
<evidence type="ECO:0000313" key="2">
    <source>
        <dbReference type="EMBL" id="KGE50655.1"/>
    </source>
</evidence>
<accession>A0A098PUA4</accession>